<dbReference type="PROSITE" id="PS51208">
    <property type="entry name" value="AUTOTRANSPORTER"/>
    <property type="match status" value="1"/>
</dbReference>
<dbReference type="PIRSF" id="PIRSF037375">
    <property type="entry name" value="Autotrns_EstA"/>
    <property type="match status" value="1"/>
</dbReference>
<dbReference type="InterPro" id="IPR036709">
    <property type="entry name" value="Autotransporte_beta_dom_sf"/>
</dbReference>
<dbReference type="Gene3D" id="2.40.128.130">
    <property type="entry name" value="Autotransporter beta-domain"/>
    <property type="match status" value="1"/>
</dbReference>
<evidence type="ECO:0000259" key="5">
    <source>
        <dbReference type="PROSITE" id="PS51208"/>
    </source>
</evidence>
<proteinExistence type="inferred from homology"/>
<dbReference type="Gene3D" id="3.40.50.1110">
    <property type="entry name" value="SGNH hydrolase"/>
    <property type="match status" value="1"/>
</dbReference>
<dbReference type="PANTHER" id="PTHR45642">
    <property type="entry name" value="GDSL ESTERASE/LIPASE EXL3"/>
    <property type="match status" value="1"/>
</dbReference>
<dbReference type="AlphaFoldDB" id="A0A7Y6NFN4"/>
<reference evidence="6 7" key="1">
    <citation type="submission" date="2020-05" db="EMBL/GenBank/DDBJ databases">
        <title>Whole Genome Sequences of Enterobacteriales Associated with the International Space Station.</title>
        <authorList>
            <person name="Bharadwaj A."/>
            <person name="Daudu R."/>
            <person name="Singh N."/>
            <person name="Wood J."/>
            <person name="Debieu M."/>
            <person name="Mason C."/>
            <person name="Wang C."/>
            <person name="Venkateswaran K."/>
        </authorList>
    </citation>
    <scope>NUCLEOTIDE SEQUENCE [LARGE SCALE GENOMIC DNA]</scope>
    <source>
        <strain evidence="6 7">IF5SW-B1</strain>
    </source>
</reference>
<dbReference type="SUPFAM" id="SSF103515">
    <property type="entry name" value="Autotransporter"/>
    <property type="match status" value="1"/>
</dbReference>
<dbReference type="SMART" id="SM00869">
    <property type="entry name" value="Autotransporter"/>
    <property type="match status" value="1"/>
</dbReference>
<dbReference type="Proteomes" id="UP000566985">
    <property type="component" value="Unassembled WGS sequence"/>
</dbReference>
<dbReference type="Pfam" id="PF00657">
    <property type="entry name" value="Lipase_GDSL"/>
    <property type="match status" value="1"/>
</dbReference>
<gene>
    <name evidence="6" type="ORF">HU668_14630</name>
</gene>
<evidence type="ECO:0000256" key="2">
    <source>
        <dbReference type="ARBA" id="ARBA00022729"/>
    </source>
</evidence>
<evidence type="ECO:0000256" key="3">
    <source>
        <dbReference type="PIRSR" id="PIRSR037375-1"/>
    </source>
</evidence>
<feature type="active site" description="Nucleophile" evidence="3">
    <location>
        <position position="38"/>
    </location>
</feature>
<dbReference type="InterPro" id="IPR017186">
    <property type="entry name" value="Lipase_autotranspt_EstA"/>
</dbReference>
<dbReference type="SUPFAM" id="SSF52266">
    <property type="entry name" value="SGNH hydrolase"/>
    <property type="match status" value="1"/>
</dbReference>
<dbReference type="EMBL" id="JABWPM010000016">
    <property type="protein sequence ID" value="NUY97687.1"/>
    <property type="molecule type" value="Genomic_DNA"/>
</dbReference>
<dbReference type="InterPro" id="IPR036514">
    <property type="entry name" value="SGNH_hydro_sf"/>
</dbReference>
<dbReference type="RefSeq" id="WP_069729637.1">
    <property type="nucleotide sequence ID" value="NZ_JABWPE010000016.1"/>
</dbReference>
<dbReference type="InterPro" id="IPR001087">
    <property type="entry name" value="GDSL"/>
</dbReference>
<dbReference type="InterPro" id="IPR050592">
    <property type="entry name" value="GDSL_lipolytic_enzyme"/>
</dbReference>
<feature type="active site" evidence="3">
    <location>
        <position position="328"/>
    </location>
</feature>
<evidence type="ECO:0000313" key="7">
    <source>
        <dbReference type="Proteomes" id="UP000566985"/>
    </source>
</evidence>
<feature type="domain" description="Autotransporter" evidence="5">
    <location>
        <begin position="380"/>
        <end position="660"/>
    </location>
</feature>
<comment type="caution">
    <text evidence="6">The sequence shown here is derived from an EMBL/GenBank/DDBJ whole genome shotgun (WGS) entry which is preliminary data.</text>
</comment>
<accession>A0A7Y6NFN4</accession>
<protein>
    <submittedName>
        <fullName evidence="6">Autotransporter domain-containing protein</fullName>
    </submittedName>
</protein>
<sequence>MKSFHARHLLSSAAITTLSLLSPLPAAAWSQLTVFGDSLSDGGNVGRFTYDAASHPLYDEILAQQLNQTLLPSSQGGSNYAAGGAVAVPALNPQYNSQYQLDRYLAASGGRADGNGLYIHWIGGNDLAAAAADPLNAVQVIDHSARSAADQVSRLLAAGAGTVVVPTVPNVGATPALLQAILQPLGPVAEPAMAALFQSLSSVTTPDRAAREQAIEAAFRQAADQIPAIPLVREAIARQLFAAWQLLSDTAATLTDRYNQLEEQGLVATGGNIARVDINRLFNEVIDNPVQYGISNSAGMACPPGVSAMDCTSATPGFSQAQQYLFADRLHPSPAVHALIADYIQSVLDAPLQVAALSQSPLMLVKDARSTLEGHLQQQRQQPAEAGQFTVFGGYAGLSRNFRGDSYQDGDATTANGAVGIGYQLNDSWQAGAMFSATSQRQEPSSRYDYRLRGNLVALWSQLRLFDQGWINADLHYADLDFDDIERQVRLGPATRTEQGSTDGKLLGMRIETGWDLPLGQYVSTGPVASYALDYSRVSGYQEQGNRSSAMRFGDQTLHSQVGSVGWRIDSRQLLINPWAQISYNHQFGDSDSAVTAGLKSTRTAFTRTSETGDDNWLDMAVGASVPLGTAVTAFAGVSAVAGNSEYHQVSWNVGLNARF</sequence>
<dbReference type="PANTHER" id="PTHR45642:SF139">
    <property type="entry name" value="SGNH HYDROLASE-TYPE ESTERASE DOMAIN-CONTAINING PROTEIN"/>
    <property type="match status" value="1"/>
</dbReference>
<feature type="chain" id="PRO_5031223934" evidence="4">
    <location>
        <begin position="29"/>
        <end position="660"/>
    </location>
</feature>
<comment type="similarity">
    <text evidence="1">Belongs to the 'GDSL' lipolytic enzyme family.</text>
</comment>
<dbReference type="GeneID" id="57346265"/>
<evidence type="ECO:0000256" key="1">
    <source>
        <dbReference type="ARBA" id="ARBA00008668"/>
    </source>
</evidence>
<name>A0A7Y6NFN4_9GAMM</name>
<organism evidence="6 7">
    <name type="scientific">Pantoea brenneri</name>
    <dbReference type="NCBI Taxonomy" id="472694"/>
    <lineage>
        <taxon>Bacteria</taxon>
        <taxon>Pseudomonadati</taxon>
        <taxon>Pseudomonadota</taxon>
        <taxon>Gammaproteobacteria</taxon>
        <taxon>Enterobacterales</taxon>
        <taxon>Erwiniaceae</taxon>
        <taxon>Pantoea</taxon>
    </lineage>
</organism>
<dbReference type="GO" id="GO:0016788">
    <property type="term" value="F:hydrolase activity, acting on ester bonds"/>
    <property type="evidence" value="ECO:0007669"/>
    <property type="project" value="InterPro"/>
</dbReference>
<feature type="active site" evidence="3">
    <location>
        <position position="331"/>
    </location>
</feature>
<evidence type="ECO:0000256" key="4">
    <source>
        <dbReference type="SAM" id="SignalP"/>
    </source>
</evidence>
<dbReference type="Pfam" id="PF03797">
    <property type="entry name" value="Autotransporter"/>
    <property type="match status" value="1"/>
</dbReference>
<evidence type="ECO:0000313" key="6">
    <source>
        <dbReference type="EMBL" id="NUY97687.1"/>
    </source>
</evidence>
<feature type="signal peptide" evidence="4">
    <location>
        <begin position="1"/>
        <end position="28"/>
    </location>
</feature>
<dbReference type="InterPro" id="IPR005546">
    <property type="entry name" value="Autotransporte_beta"/>
</dbReference>
<keyword evidence="2 4" id="KW-0732">Signal</keyword>